<proteinExistence type="predicted"/>
<sequence length="140" mass="16365">MVRYNEGFTPPRPLVDADSLPFWKVMQETKQLHFQRCSECKELMHPPRPVCHKCHSFNMEWVPSSGKGTIYSYVIYHRPVHPAFKVPYEVVLVELEEGVRLVSNMIDCEPDEIYIGMPVEAVIDQVFEDIALPKFKRRNT</sequence>
<dbReference type="SUPFAM" id="SSF50249">
    <property type="entry name" value="Nucleic acid-binding proteins"/>
    <property type="match status" value="1"/>
</dbReference>
<gene>
    <name evidence="3" type="ORF">IEO70_03110</name>
</gene>
<accession>A0A927CT19</accession>
<evidence type="ECO:0000259" key="1">
    <source>
        <dbReference type="Pfam" id="PF01796"/>
    </source>
</evidence>
<evidence type="ECO:0000313" key="4">
    <source>
        <dbReference type="Proteomes" id="UP000602076"/>
    </source>
</evidence>
<feature type="domain" description="ChsH2 rubredoxin-like zinc ribbon" evidence="2">
    <location>
        <begin position="34"/>
        <end position="60"/>
    </location>
</feature>
<evidence type="ECO:0000313" key="3">
    <source>
        <dbReference type="EMBL" id="MBD3107343.1"/>
    </source>
</evidence>
<dbReference type="EMBL" id="JACXSI010000005">
    <property type="protein sequence ID" value="MBD3107343.1"/>
    <property type="molecule type" value="Genomic_DNA"/>
</dbReference>
<name>A0A927CT19_9BACI</name>
<keyword evidence="4" id="KW-1185">Reference proteome</keyword>
<dbReference type="Pfam" id="PF01796">
    <property type="entry name" value="OB_ChsH2_C"/>
    <property type="match status" value="1"/>
</dbReference>
<dbReference type="InterPro" id="IPR052513">
    <property type="entry name" value="Thioester_dehydratase-like"/>
</dbReference>
<dbReference type="Pfam" id="PF12172">
    <property type="entry name" value="zf-ChsH2"/>
    <property type="match status" value="1"/>
</dbReference>
<dbReference type="PANTHER" id="PTHR34075:SF5">
    <property type="entry name" value="BLR3430 PROTEIN"/>
    <property type="match status" value="1"/>
</dbReference>
<dbReference type="InterPro" id="IPR012340">
    <property type="entry name" value="NA-bd_OB-fold"/>
</dbReference>
<dbReference type="Proteomes" id="UP000602076">
    <property type="component" value="Unassembled WGS sequence"/>
</dbReference>
<evidence type="ECO:0000259" key="2">
    <source>
        <dbReference type="Pfam" id="PF12172"/>
    </source>
</evidence>
<dbReference type="InterPro" id="IPR002878">
    <property type="entry name" value="ChsH2_C"/>
</dbReference>
<dbReference type="Gene3D" id="6.10.30.10">
    <property type="match status" value="1"/>
</dbReference>
<feature type="domain" description="ChsH2 C-terminal OB-fold" evidence="1">
    <location>
        <begin position="61"/>
        <end position="123"/>
    </location>
</feature>
<dbReference type="AlphaFoldDB" id="A0A927CT19"/>
<comment type="caution">
    <text evidence="3">The sequence shown here is derived from an EMBL/GenBank/DDBJ whole genome shotgun (WGS) entry which is preliminary data.</text>
</comment>
<dbReference type="RefSeq" id="WP_190996886.1">
    <property type="nucleotide sequence ID" value="NZ_JACXSI010000005.1"/>
</dbReference>
<dbReference type="InterPro" id="IPR022002">
    <property type="entry name" value="ChsH2_Znr"/>
</dbReference>
<organism evidence="3 4">
    <name type="scientific">Peribacillus faecalis</name>
    <dbReference type="NCBI Taxonomy" id="2772559"/>
    <lineage>
        <taxon>Bacteria</taxon>
        <taxon>Bacillati</taxon>
        <taxon>Bacillota</taxon>
        <taxon>Bacilli</taxon>
        <taxon>Bacillales</taxon>
        <taxon>Bacillaceae</taxon>
        <taxon>Peribacillus</taxon>
    </lineage>
</organism>
<dbReference type="PANTHER" id="PTHR34075">
    <property type="entry name" value="BLR3430 PROTEIN"/>
    <property type="match status" value="1"/>
</dbReference>
<reference evidence="3" key="1">
    <citation type="submission" date="2020-09" db="EMBL/GenBank/DDBJ databases">
        <title>Bacillus faecalis sp. nov., a moderately halophilic bacterium isolated from cow faeces.</title>
        <authorList>
            <person name="Jiang L."/>
            <person name="Lee J."/>
        </authorList>
    </citation>
    <scope>NUCLEOTIDE SEQUENCE</scope>
    <source>
        <strain evidence="3">AGMB 02131</strain>
    </source>
</reference>
<protein>
    <submittedName>
        <fullName evidence="3">Zn-ribbon domain-containing OB-fold protein</fullName>
    </submittedName>
</protein>